<proteinExistence type="predicted"/>
<organism evidence="3 4">
    <name type="scientific">Ditylenchus destructor</name>
    <dbReference type="NCBI Taxonomy" id="166010"/>
    <lineage>
        <taxon>Eukaryota</taxon>
        <taxon>Metazoa</taxon>
        <taxon>Ecdysozoa</taxon>
        <taxon>Nematoda</taxon>
        <taxon>Chromadorea</taxon>
        <taxon>Rhabditida</taxon>
        <taxon>Tylenchina</taxon>
        <taxon>Tylenchomorpha</taxon>
        <taxon>Sphaerularioidea</taxon>
        <taxon>Anguinidae</taxon>
        <taxon>Anguininae</taxon>
        <taxon>Ditylenchus</taxon>
    </lineage>
</organism>
<comment type="caution">
    <text evidence="3">The sequence shown here is derived from an EMBL/GenBank/DDBJ whole genome shotgun (WGS) entry which is preliminary data.</text>
</comment>
<evidence type="ECO:0000313" key="4">
    <source>
        <dbReference type="Proteomes" id="UP001201812"/>
    </source>
</evidence>
<keyword evidence="2" id="KW-0812">Transmembrane</keyword>
<sequence length="314" mass="33823">MSHLSVPYAQHDMPMPQLQDQYPNQATPPTRPNFLGNGASPIGSVFVHPKVDLDTGLHQPPPYGIKVHHEEPPDGSQTTSPRVVTPTKSETVAPKAVITPPSPSNLAAQPINYIPAVQGRGENLVVIKLCFSCATSVEMTGQIVILMSHLSVPYAQHDMPMPQLQDQYPNQATPPTRPNFLGNGASPIGSVFVHPKVDLDTGLHQPPPYGIKVHHEEPPDGSQTHIPDTILDTPDKPGIVDSLSGPTPVQLSPEMQSANYVAADDGSCNTAKITALNKSYTECCFVTVFGTVALLTIVYGLPPFLKFLKINFDQ</sequence>
<feature type="region of interest" description="Disordered" evidence="1">
    <location>
        <begin position="1"/>
        <end position="32"/>
    </location>
</feature>
<gene>
    <name evidence="3" type="ORF">DdX_14131</name>
</gene>
<reference evidence="3" key="1">
    <citation type="submission" date="2022-01" db="EMBL/GenBank/DDBJ databases">
        <title>Genome Sequence Resource for Two Populations of Ditylenchus destructor, the Migratory Endoparasitic Phytonematode.</title>
        <authorList>
            <person name="Zhang H."/>
            <person name="Lin R."/>
            <person name="Xie B."/>
        </authorList>
    </citation>
    <scope>NUCLEOTIDE SEQUENCE</scope>
    <source>
        <strain evidence="3">BazhouSP</strain>
    </source>
</reference>
<feature type="compositionally biased region" description="Polar residues" evidence="1">
    <location>
        <begin position="75"/>
        <end position="90"/>
    </location>
</feature>
<feature type="region of interest" description="Disordered" evidence="1">
    <location>
        <begin position="67"/>
        <end position="90"/>
    </location>
</feature>
<dbReference type="AlphaFoldDB" id="A0AAD4R1Z9"/>
<keyword evidence="2" id="KW-0472">Membrane</keyword>
<feature type="transmembrane region" description="Helical" evidence="2">
    <location>
        <begin position="285"/>
        <end position="305"/>
    </location>
</feature>
<protein>
    <submittedName>
        <fullName evidence="3">Uncharacterized protein</fullName>
    </submittedName>
</protein>
<name>A0AAD4R1Z9_9BILA</name>
<evidence type="ECO:0000313" key="3">
    <source>
        <dbReference type="EMBL" id="KAI1704633.1"/>
    </source>
</evidence>
<keyword evidence="4" id="KW-1185">Reference proteome</keyword>
<feature type="compositionally biased region" description="Polar residues" evidence="1">
    <location>
        <begin position="18"/>
        <end position="28"/>
    </location>
</feature>
<keyword evidence="2" id="KW-1133">Transmembrane helix</keyword>
<dbReference type="EMBL" id="JAKKPZ010000065">
    <property type="protein sequence ID" value="KAI1704633.1"/>
    <property type="molecule type" value="Genomic_DNA"/>
</dbReference>
<dbReference type="Proteomes" id="UP001201812">
    <property type="component" value="Unassembled WGS sequence"/>
</dbReference>
<evidence type="ECO:0000256" key="2">
    <source>
        <dbReference type="SAM" id="Phobius"/>
    </source>
</evidence>
<accession>A0AAD4R1Z9</accession>
<evidence type="ECO:0000256" key="1">
    <source>
        <dbReference type="SAM" id="MobiDB-lite"/>
    </source>
</evidence>